<reference evidence="1 2" key="1">
    <citation type="submission" date="2019-08" db="EMBL/GenBank/DDBJ databases">
        <title>Bacillus genomes from the desert of Cuatro Cienegas, Coahuila.</title>
        <authorList>
            <person name="Olmedo-Alvarez G."/>
        </authorList>
    </citation>
    <scope>NUCLEOTIDE SEQUENCE [LARGE SCALE GENOMIC DNA]</scope>
    <source>
        <strain evidence="1 2">CH446_14T</strain>
    </source>
</reference>
<dbReference type="AlphaFoldDB" id="A0A5D4QR13"/>
<gene>
    <name evidence="1" type="ORF">FZD51_24770</name>
</gene>
<proteinExistence type="predicted"/>
<dbReference type="EMBL" id="VTER01000021">
    <property type="protein sequence ID" value="TYS40789.1"/>
    <property type="molecule type" value="Genomic_DNA"/>
</dbReference>
<protein>
    <submittedName>
        <fullName evidence="1">Uncharacterized protein</fullName>
    </submittedName>
</protein>
<evidence type="ECO:0000313" key="1">
    <source>
        <dbReference type="EMBL" id="TYS40789.1"/>
    </source>
</evidence>
<sequence length="180" mass="21079">MVLSVKNFRGDTYFLHSRLTKKGNPSYHFSKKAGGAADIENVPEGYEIYEEPNGKLYLRKQATSPITADELRLIEEGMEKYSIIEDFKLDVKKNTVYIYQAVDSFDDTPVPKPMLEKYKQYETSLCFTLIDRDERMFEVERFCYIGGIDDWIYLDGPDQLECLVREYTPHLGKESFYELM</sequence>
<organism evidence="1 2">
    <name type="scientific">Bacillus infantis</name>
    <dbReference type="NCBI Taxonomy" id="324767"/>
    <lineage>
        <taxon>Bacteria</taxon>
        <taxon>Bacillati</taxon>
        <taxon>Bacillota</taxon>
        <taxon>Bacilli</taxon>
        <taxon>Bacillales</taxon>
        <taxon>Bacillaceae</taxon>
        <taxon>Bacillus</taxon>
    </lineage>
</organism>
<name>A0A5D4QR13_9BACI</name>
<dbReference type="Proteomes" id="UP000322139">
    <property type="component" value="Unassembled WGS sequence"/>
</dbReference>
<dbReference type="RefSeq" id="WP_148977115.1">
    <property type="nucleotide sequence ID" value="NZ_VTER01000021.1"/>
</dbReference>
<evidence type="ECO:0000313" key="2">
    <source>
        <dbReference type="Proteomes" id="UP000322139"/>
    </source>
</evidence>
<accession>A0A5D4QR13</accession>
<comment type="caution">
    <text evidence="1">The sequence shown here is derived from an EMBL/GenBank/DDBJ whole genome shotgun (WGS) entry which is preliminary data.</text>
</comment>